<organism evidence="7 8">
    <name type="scientific">Arabis nemorensis</name>
    <dbReference type="NCBI Taxonomy" id="586526"/>
    <lineage>
        <taxon>Eukaryota</taxon>
        <taxon>Viridiplantae</taxon>
        <taxon>Streptophyta</taxon>
        <taxon>Embryophyta</taxon>
        <taxon>Tracheophyta</taxon>
        <taxon>Spermatophyta</taxon>
        <taxon>Magnoliopsida</taxon>
        <taxon>eudicotyledons</taxon>
        <taxon>Gunneridae</taxon>
        <taxon>Pentapetalae</taxon>
        <taxon>rosids</taxon>
        <taxon>malvids</taxon>
        <taxon>Brassicales</taxon>
        <taxon>Brassicaceae</taxon>
        <taxon>Arabideae</taxon>
        <taxon>Arabis</taxon>
    </lineage>
</organism>
<dbReference type="Pfam" id="PF22757">
    <property type="entry name" value="GeBP-like_C"/>
    <property type="match status" value="1"/>
</dbReference>
<protein>
    <submittedName>
        <fullName evidence="7">Uncharacterized protein</fullName>
    </submittedName>
</protein>
<dbReference type="Pfam" id="PF04504">
    <property type="entry name" value="GeBP-like_DBD"/>
    <property type="match status" value="1"/>
</dbReference>
<dbReference type="InterPro" id="IPR007592">
    <property type="entry name" value="GEBP"/>
</dbReference>
<keyword evidence="3" id="KW-0804">Transcription</keyword>
<gene>
    <name evidence="7" type="ORF">ANE_LOCUS11993</name>
</gene>
<evidence type="ECO:0000256" key="2">
    <source>
        <dbReference type="ARBA" id="ARBA00023015"/>
    </source>
</evidence>
<feature type="compositionally biased region" description="Polar residues" evidence="4">
    <location>
        <begin position="34"/>
        <end position="43"/>
    </location>
</feature>
<evidence type="ECO:0000256" key="3">
    <source>
        <dbReference type="ARBA" id="ARBA00023163"/>
    </source>
</evidence>
<dbReference type="PANTHER" id="PTHR31662">
    <property type="entry name" value="BNAANNG10740D PROTEIN-RELATED"/>
    <property type="match status" value="1"/>
</dbReference>
<evidence type="ECO:0000256" key="1">
    <source>
        <dbReference type="ARBA" id="ARBA00010820"/>
    </source>
</evidence>
<comment type="caution">
    <text evidence="7">The sequence shown here is derived from an EMBL/GenBank/DDBJ whole genome shotgun (WGS) entry which is preliminary data.</text>
</comment>
<evidence type="ECO:0000313" key="8">
    <source>
        <dbReference type="Proteomes" id="UP000489600"/>
    </source>
</evidence>
<dbReference type="OrthoDB" id="661680at2759"/>
<name>A0A565BKY8_9BRAS</name>
<proteinExistence type="inferred from homology"/>
<feature type="domain" description="Glabrous enhancer-binding protein-like DBD" evidence="5">
    <location>
        <begin position="93"/>
        <end position="180"/>
    </location>
</feature>
<dbReference type="GO" id="GO:0005634">
    <property type="term" value="C:nucleus"/>
    <property type="evidence" value="ECO:0007669"/>
    <property type="project" value="TreeGrafter"/>
</dbReference>
<feature type="region of interest" description="Disordered" evidence="4">
    <location>
        <begin position="1"/>
        <end position="86"/>
    </location>
</feature>
<dbReference type="Proteomes" id="UP000489600">
    <property type="component" value="Unassembled WGS sequence"/>
</dbReference>
<dbReference type="GO" id="GO:0006355">
    <property type="term" value="P:regulation of DNA-templated transcription"/>
    <property type="evidence" value="ECO:0007669"/>
    <property type="project" value="InterPro"/>
</dbReference>
<reference evidence="7" key="1">
    <citation type="submission" date="2019-07" db="EMBL/GenBank/DDBJ databases">
        <authorList>
            <person name="Dittberner H."/>
        </authorList>
    </citation>
    <scope>NUCLEOTIDE SEQUENCE [LARGE SCALE GENOMIC DNA]</scope>
</reference>
<dbReference type="InterPro" id="IPR053932">
    <property type="entry name" value="GeBP-like_DBD"/>
</dbReference>
<evidence type="ECO:0000259" key="5">
    <source>
        <dbReference type="Pfam" id="PF04504"/>
    </source>
</evidence>
<dbReference type="AlphaFoldDB" id="A0A565BKY8"/>
<evidence type="ECO:0000259" key="6">
    <source>
        <dbReference type="Pfam" id="PF22757"/>
    </source>
</evidence>
<dbReference type="PANTHER" id="PTHR31662:SF68">
    <property type="entry name" value="DNA-BINDING STOREKEEPER PROTEIN TRANSCRIPTIONAL REGULATOR-LIKE PROTEIN-RELATED"/>
    <property type="match status" value="1"/>
</dbReference>
<comment type="similarity">
    <text evidence="1">Belongs to the GeBP family.</text>
</comment>
<evidence type="ECO:0000313" key="7">
    <source>
        <dbReference type="EMBL" id="VVB01549.1"/>
    </source>
</evidence>
<accession>A0A565BKY8</accession>
<evidence type="ECO:0000256" key="4">
    <source>
        <dbReference type="SAM" id="MobiDB-lite"/>
    </source>
</evidence>
<sequence length="269" mass="30867">MAKKQNKKPVEQPPNEEEEQVSMEEKCEELLKTPPSTGQQASDSETEKIVSTKEVAESSADVASTKTKKRPVEESSSGVNGKRLKTEEKKPMFQRIWSLEDEIVLLESIIKFGKDPLKDKTGSFHHSVKSLIQFEVSNSQVITKIQNMRKKYLGKAHKAVVRFSKPHDRLCFEKSEEIWGPNGILEKKVDDDVMSEEDEWFENSFLPGSVASDCLCEGMVKRGWNLVQTERKHKIQKKLKVLEKEYNRIAFRKKEFINDITSAIYEVTS</sequence>
<dbReference type="InterPro" id="IPR053933">
    <property type="entry name" value="GeBP-like_C"/>
</dbReference>
<keyword evidence="8" id="KW-1185">Reference proteome</keyword>
<dbReference type="EMBL" id="CABITT030000004">
    <property type="protein sequence ID" value="VVB01549.1"/>
    <property type="molecule type" value="Genomic_DNA"/>
</dbReference>
<feature type="compositionally biased region" description="Basic and acidic residues" evidence="4">
    <location>
        <begin position="45"/>
        <end position="56"/>
    </location>
</feature>
<feature type="domain" description="Glabrous enhancer-binding protein-like C-terminal" evidence="6">
    <location>
        <begin position="199"/>
        <end position="265"/>
    </location>
</feature>
<keyword evidence="2" id="KW-0805">Transcription regulation</keyword>